<evidence type="ECO:0000313" key="1">
    <source>
        <dbReference type="EMBL" id="KAF2470655.1"/>
    </source>
</evidence>
<proteinExistence type="predicted"/>
<gene>
    <name evidence="1" type="ORF">BDR25DRAFT_355135</name>
</gene>
<reference evidence="1" key="1">
    <citation type="journal article" date="2020" name="Stud. Mycol.">
        <title>101 Dothideomycetes genomes: a test case for predicting lifestyles and emergence of pathogens.</title>
        <authorList>
            <person name="Haridas S."/>
            <person name="Albert R."/>
            <person name="Binder M."/>
            <person name="Bloem J."/>
            <person name="Labutti K."/>
            <person name="Salamov A."/>
            <person name="Andreopoulos B."/>
            <person name="Baker S."/>
            <person name="Barry K."/>
            <person name="Bills G."/>
            <person name="Bluhm B."/>
            <person name="Cannon C."/>
            <person name="Castanera R."/>
            <person name="Culley D."/>
            <person name="Daum C."/>
            <person name="Ezra D."/>
            <person name="Gonzalez J."/>
            <person name="Henrissat B."/>
            <person name="Kuo A."/>
            <person name="Liang C."/>
            <person name="Lipzen A."/>
            <person name="Lutzoni F."/>
            <person name="Magnuson J."/>
            <person name="Mondo S."/>
            <person name="Nolan M."/>
            <person name="Ohm R."/>
            <person name="Pangilinan J."/>
            <person name="Park H.-J."/>
            <person name="Ramirez L."/>
            <person name="Alfaro M."/>
            <person name="Sun H."/>
            <person name="Tritt A."/>
            <person name="Yoshinaga Y."/>
            <person name="Zwiers L.-H."/>
            <person name="Turgeon B."/>
            <person name="Goodwin S."/>
            <person name="Spatafora J."/>
            <person name="Crous P."/>
            <person name="Grigoriev I."/>
        </authorList>
    </citation>
    <scope>NUCLEOTIDE SEQUENCE</scope>
    <source>
        <strain evidence="1">ATCC 200398</strain>
    </source>
</reference>
<comment type="caution">
    <text evidence="1">The sequence shown here is derived from an EMBL/GenBank/DDBJ whole genome shotgun (WGS) entry which is preliminary data.</text>
</comment>
<sequence>MPYLVLIPHAKSPEQPYVIENKAAASYLQFFSAWGWPICSVRLNNTDPELLAAMAKDKELKRQEWRDLWKEEVVRRWEELRKETKERRKREKENGERVCDRVLEMQRAWAKYLERGNNGFNGMGASAVDSERDKKQKQCSVFMEGEDIFIDWLNLTLGGI</sequence>
<dbReference type="EMBL" id="MU003507">
    <property type="protein sequence ID" value="KAF2470655.1"/>
    <property type="molecule type" value="Genomic_DNA"/>
</dbReference>
<accession>A0ACB6QUU7</accession>
<name>A0ACB6QUU7_9PLEO</name>
<dbReference type="Proteomes" id="UP000799755">
    <property type="component" value="Unassembled WGS sequence"/>
</dbReference>
<keyword evidence="2" id="KW-1185">Reference proteome</keyword>
<organism evidence="1 2">
    <name type="scientific">Lindgomyces ingoldianus</name>
    <dbReference type="NCBI Taxonomy" id="673940"/>
    <lineage>
        <taxon>Eukaryota</taxon>
        <taxon>Fungi</taxon>
        <taxon>Dikarya</taxon>
        <taxon>Ascomycota</taxon>
        <taxon>Pezizomycotina</taxon>
        <taxon>Dothideomycetes</taxon>
        <taxon>Pleosporomycetidae</taxon>
        <taxon>Pleosporales</taxon>
        <taxon>Lindgomycetaceae</taxon>
        <taxon>Lindgomyces</taxon>
    </lineage>
</organism>
<protein>
    <submittedName>
        <fullName evidence="1">Uncharacterized protein</fullName>
    </submittedName>
</protein>
<evidence type="ECO:0000313" key="2">
    <source>
        <dbReference type="Proteomes" id="UP000799755"/>
    </source>
</evidence>